<keyword evidence="6 10" id="KW-0521">NADP</keyword>
<dbReference type="EMBL" id="FWPT01000004">
    <property type="protein sequence ID" value="SMA46162.1"/>
    <property type="molecule type" value="Genomic_DNA"/>
</dbReference>
<dbReference type="Pfam" id="PF14748">
    <property type="entry name" value="P5CR_dimer"/>
    <property type="match status" value="1"/>
</dbReference>
<keyword evidence="3 10" id="KW-0963">Cytoplasm</keyword>
<dbReference type="InterPro" id="IPR000304">
    <property type="entry name" value="Pyrroline-COOH_reductase"/>
</dbReference>
<evidence type="ECO:0000256" key="11">
    <source>
        <dbReference type="NCBIfam" id="TIGR00112"/>
    </source>
</evidence>
<comment type="catalytic activity">
    <reaction evidence="9 10">
        <text>L-proline + NADP(+) = (S)-1-pyrroline-5-carboxylate + NADPH + 2 H(+)</text>
        <dbReference type="Rhea" id="RHEA:14109"/>
        <dbReference type="ChEBI" id="CHEBI:15378"/>
        <dbReference type="ChEBI" id="CHEBI:17388"/>
        <dbReference type="ChEBI" id="CHEBI:57783"/>
        <dbReference type="ChEBI" id="CHEBI:58349"/>
        <dbReference type="ChEBI" id="CHEBI:60039"/>
        <dbReference type="EC" id="1.5.1.2"/>
    </reaction>
</comment>
<dbReference type="PANTHER" id="PTHR11645:SF0">
    <property type="entry name" value="PYRROLINE-5-CARBOXYLATE REDUCTASE 3"/>
    <property type="match status" value="1"/>
</dbReference>
<dbReference type="SUPFAM" id="SSF48179">
    <property type="entry name" value="6-phosphogluconate dehydrogenase C-terminal domain-like"/>
    <property type="match status" value="1"/>
</dbReference>
<evidence type="ECO:0000259" key="13">
    <source>
        <dbReference type="Pfam" id="PF03807"/>
    </source>
</evidence>
<feature type="domain" description="Pyrroline-5-carboxylate reductase catalytic N-terminal" evidence="13">
    <location>
        <begin position="9"/>
        <end position="103"/>
    </location>
</feature>
<dbReference type="InterPro" id="IPR008927">
    <property type="entry name" value="6-PGluconate_DH-like_C_sf"/>
</dbReference>
<dbReference type="GO" id="GO:0004735">
    <property type="term" value="F:pyrroline-5-carboxylate reductase activity"/>
    <property type="evidence" value="ECO:0007669"/>
    <property type="project" value="UniProtKB-UniRule"/>
</dbReference>
<feature type="binding site" evidence="12">
    <location>
        <position position="60"/>
    </location>
    <ligand>
        <name>NADPH</name>
        <dbReference type="ChEBI" id="CHEBI:57783"/>
    </ligand>
</feature>
<dbReference type="GO" id="GO:0055129">
    <property type="term" value="P:L-proline biosynthetic process"/>
    <property type="evidence" value="ECO:0007669"/>
    <property type="project" value="UniProtKB-UniRule"/>
</dbReference>
<feature type="binding site" evidence="12">
    <location>
        <begin position="12"/>
        <end position="17"/>
    </location>
    <ligand>
        <name>NADP(+)</name>
        <dbReference type="ChEBI" id="CHEBI:58349"/>
    </ligand>
</feature>
<dbReference type="UniPathway" id="UPA00098">
    <property type="reaction ID" value="UER00361"/>
</dbReference>
<keyword evidence="5 10" id="KW-0641">Proline biosynthesis</keyword>
<dbReference type="OrthoDB" id="9805754at2"/>
<dbReference type="NCBIfam" id="TIGR00112">
    <property type="entry name" value="proC"/>
    <property type="match status" value="1"/>
</dbReference>
<dbReference type="Proteomes" id="UP000196573">
    <property type="component" value="Unassembled WGS sequence"/>
</dbReference>
<dbReference type="RefSeq" id="WP_087109546.1">
    <property type="nucleotide sequence ID" value="NZ_CBCSCN010000002.1"/>
</dbReference>
<comment type="function">
    <text evidence="10">Catalyzes the reduction of 1-pyrroline-5-carboxylate (PCA) to L-proline.</text>
</comment>
<evidence type="ECO:0000259" key="14">
    <source>
        <dbReference type="Pfam" id="PF14748"/>
    </source>
</evidence>
<dbReference type="GO" id="GO:0005737">
    <property type="term" value="C:cytoplasm"/>
    <property type="evidence" value="ECO:0007669"/>
    <property type="project" value="UniProtKB-SubCell"/>
</dbReference>
<evidence type="ECO:0000256" key="8">
    <source>
        <dbReference type="ARBA" id="ARBA00050547"/>
    </source>
</evidence>
<dbReference type="HAMAP" id="MF_01925">
    <property type="entry name" value="P5C_reductase"/>
    <property type="match status" value="1"/>
</dbReference>
<evidence type="ECO:0000256" key="2">
    <source>
        <dbReference type="ARBA" id="ARBA00005525"/>
    </source>
</evidence>
<dbReference type="InterPro" id="IPR028939">
    <property type="entry name" value="P5C_Rdtase_cat_N"/>
</dbReference>
<sequence length="277" mass="29041">MSKADSVTLAFIGAGNMAGSIIGGLVQTGWPAEQIIAAEPSNTKLDVLAETLGIRTTNNNEDAVAAADIVVLAVKPQIMKSVVEPLAASFQEHKPLIVSVAAGIPENSLNQWAGGNMAIVRCMPNTPSLVQLGASGLYANALVSDEQKSVTEQIMDAVGISKWVESEAGIDDVIALAGSAPAYFFLMMEAMIEAGEKMGVSKEAASELVIQTALGAATMAKESDVDVAELKRRVMSPGGTTEQAIFSFEDSGIRTMVDKAMNACRNRAEEMADAFKD</sequence>
<accession>A0A1X7AJW0</accession>
<comment type="pathway">
    <text evidence="1 10">Amino-acid biosynthesis; L-proline biosynthesis; L-proline from L-glutamate 5-semialdehyde: step 1/1.</text>
</comment>
<dbReference type="PANTHER" id="PTHR11645">
    <property type="entry name" value="PYRROLINE-5-CARBOXYLATE REDUCTASE"/>
    <property type="match status" value="1"/>
</dbReference>
<proteinExistence type="inferred from homology"/>
<evidence type="ECO:0000256" key="6">
    <source>
        <dbReference type="ARBA" id="ARBA00022857"/>
    </source>
</evidence>
<evidence type="ECO:0000256" key="10">
    <source>
        <dbReference type="HAMAP-Rule" id="MF_01925"/>
    </source>
</evidence>
<keyword evidence="4 10" id="KW-0028">Amino-acid biosynthesis</keyword>
<comment type="catalytic activity">
    <reaction evidence="8 10">
        <text>L-proline + NAD(+) = (S)-1-pyrroline-5-carboxylate + NADH + 2 H(+)</text>
        <dbReference type="Rhea" id="RHEA:14105"/>
        <dbReference type="ChEBI" id="CHEBI:15378"/>
        <dbReference type="ChEBI" id="CHEBI:17388"/>
        <dbReference type="ChEBI" id="CHEBI:57540"/>
        <dbReference type="ChEBI" id="CHEBI:57945"/>
        <dbReference type="ChEBI" id="CHEBI:60039"/>
        <dbReference type="EC" id="1.5.1.2"/>
    </reaction>
</comment>
<feature type="domain" description="Pyrroline-5-carboxylate reductase dimerisation" evidence="14">
    <location>
        <begin position="167"/>
        <end position="271"/>
    </location>
</feature>
<evidence type="ECO:0000256" key="9">
    <source>
        <dbReference type="ARBA" id="ARBA00052690"/>
    </source>
</evidence>
<feature type="binding site" evidence="12">
    <location>
        <begin position="73"/>
        <end position="76"/>
    </location>
    <ligand>
        <name>NADP(+)</name>
        <dbReference type="ChEBI" id="CHEBI:58349"/>
    </ligand>
</feature>
<evidence type="ECO:0000256" key="7">
    <source>
        <dbReference type="ARBA" id="ARBA00023002"/>
    </source>
</evidence>
<organism evidence="15 16">
    <name type="scientific">Parendozoicomonas haliclonae</name>
    <dbReference type="NCBI Taxonomy" id="1960125"/>
    <lineage>
        <taxon>Bacteria</taxon>
        <taxon>Pseudomonadati</taxon>
        <taxon>Pseudomonadota</taxon>
        <taxon>Gammaproteobacteria</taxon>
        <taxon>Oceanospirillales</taxon>
        <taxon>Endozoicomonadaceae</taxon>
        <taxon>Parendozoicomonas</taxon>
    </lineage>
</organism>
<dbReference type="SUPFAM" id="SSF51735">
    <property type="entry name" value="NAD(P)-binding Rossmann-fold domains"/>
    <property type="match status" value="1"/>
</dbReference>
<evidence type="ECO:0000313" key="15">
    <source>
        <dbReference type="EMBL" id="SMA46162.1"/>
    </source>
</evidence>
<evidence type="ECO:0000256" key="12">
    <source>
        <dbReference type="PIRSR" id="PIRSR000193-1"/>
    </source>
</evidence>
<protein>
    <recommendedName>
        <fullName evidence="10 11">Pyrroline-5-carboxylate reductase</fullName>
        <shortName evidence="10">P5C reductase</shortName>
        <shortName evidence="10">P5CR</shortName>
        <ecNumber evidence="10 11">1.5.1.2</ecNumber>
    </recommendedName>
    <alternativeName>
        <fullName evidence="10">PCA reductase</fullName>
    </alternativeName>
</protein>
<dbReference type="AlphaFoldDB" id="A0A1X7AJW0"/>
<evidence type="ECO:0000256" key="4">
    <source>
        <dbReference type="ARBA" id="ARBA00022605"/>
    </source>
</evidence>
<dbReference type="FunFam" id="3.40.50.720:FF:000105">
    <property type="entry name" value="Pyrroline-5-carboxylate reductase"/>
    <property type="match status" value="1"/>
</dbReference>
<reference evidence="15 16" key="1">
    <citation type="submission" date="2017-03" db="EMBL/GenBank/DDBJ databases">
        <authorList>
            <person name="Afonso C.L."/>
            <person name="Miller P.J."/>
            <person name="Scott M.A."/>
            <person name="Spackman E."/>
            <person name="Goraichik I."/>
            <person name="Dimitrov K.M."/>
            <person name="Suarez D.L."/>
            <person name="Swayne D.E."/>
        </authorList>
    </citation>
    <scope>NUCLEOTIDE SEQUENCE [LARGE SCALE GENOMIC DNA]</scope>
    <source>
        <strain evidence="15">SB41UT1</strain>
    </source>
</reference>
<keyword evidence="16" id="KW-1185">Reference proteome</keyword>
<dbReference type="FunFam" id="1.10.3730.10:FF:000001">
    <property type="entry name" value="Pyrroline-5-carboxylate reductase"/>
    <property type="match status" value="1"/>
</dbReference>
<dbReference type="Pfam" id="PF03807">
    <property type="entry name" value="F420_oxidored"/>
    <property type="match status" value="1"/>
</dbReference>
<evidence type="ECO:0000256" key="3">
    <source>
        <dbReference type="ARBA" id="ARBA00022490"/>
    </source>
</evidence>
<keyword evidence="7 10" id="KW-0560">Oxidoreductase</keyword>
<evidence type="ECO:0000256" key="5">
    <source>
        <dbReference type="ARBA" id="ARBA00022650"/>
    </source>
</evidence>
<dbReference type="EC" id="1.5.1.2" evidence="10 11"/>
<dbReference type="PIRSF" id="PIRSF000193">
    <property type="entry name" value="Pyrrol-5-carb_rd"/>
    <property type="match status" value="1"/>
</dbReference>
<dbReference type="Gene3D" id="1.10.3730.10">
    <property type="entry name" value="ProC C-terminal domain-like"/>
    <property type="match status" value="1"/>
</dbReference>
<dbReference type="InterPro" id="IPR029036">
    <property type="entry name" value="P5CR_dimer"/>
</dbReference>
<comment type="subcellular location">
    <subcellularLocation>
        <location evidence="10">Cytoplasm</location>
    </subcellularLocation>
</comment>
<name>A0A1X7AJW0_9GAMM</name>
<evidence type="ECO:0000256" key="1">
    <source>
        <dbReference type="ARBA" id="ARBA00005205"/>
    </source>
</evidence>
<comment type="similarity">
    <text evidence="2 10">Belongs to the pyrroline-5-carboxylate reductase family.</text>
</comment>
<gene>
    <name evidence="10 15" type="primary">proC</name>
    <name evidence="15" type="ORF">EHSB41UT_02088</name>
</gene>
<dbReference type="Gene3D" id="3.40.50.720">
    <property type="entry name" value="NAD(P)-binding Rossmann-like Domain"/>
    <property type="match status" value="1"/>
</dbReference>
<dbReference type="InterPro" id="IPR036291">
    <property type="entry name" value="NAD(P)-bd_dom_sf"/>
</dbReference>
<evidence type="ECO:0000313" key="16">
    <source>
        <dbReference type="Proteomes" id="UP000196573"/>
    </source>
</evidence>